<name>A0A366LXP7_9ACTN</name>
<evidence type="ECO:0000313" key="2">
    <source>
        <dbReference type="EMBL" id="RBQ18340.1"/>
    </source>
</evidence>
<evidence type="ECO:0000256" key="1">
    <source>
        <dbReference type="SAM" id="MobiDB-lite"/>
    </source>
</evidence>
<gene>
    <name evidence="2" type="ORF">DP939_20965</name>
</gene>
<dbReference type="RefSeq" id="WP_113982419.1">
    <property type="nucleotide sequence ID" value="NZ_QMEY01000008.1"/>
</dbReference>
<sequence length="75" mass="8079">MFEELGATPRDLVKLLTIVAGADHLPGFYAAREEVFADRYPDGDVPAHSHRGGVAPRRGETPRCAPRRPAPASGQ</sequence>
<keyword evidence="3" id="KW-1185">Reference proteome</keyword>
<dbReference type="OrthoDB" id="3212792at2"/>
<proteinExistence type="predicted"/>
<comment type="caution">
    <text evidence="2">The sequence shown here is derived from an EMBL/GenBank/DDBJ whole genome shotgun (WGS) entry which is preliminary data.</text>
</comment>
<feature type="region of interest" description="Disordered" evidence="1">
    <location>
        <begin position="40"/>
        <end position="75"/>
    </location>
</feature>
<evidence type="ECO:0000313" key="3">
    <source>
        <dbReference type="Proteomes" id="UP000253303"/>
    </source>
</evidence>
<accession>A0A366LXP7</accession>
<reference evidence="2 3" key="1">
    <citation type="submission" date="2018-06" db="EMBL/GenBank/DDBJ databases">
        <title>Sphaerisporangium craniellae sp. nov., isolated from a marine sponge in the South China Sea.</title>
        <authorList>
            <person name="Li L."/>
        </authorList>
    </citation>
    <scope>NUCLEOTIDE SEQUENCE [LARGE SCALE GENOMIC DNA]</scope>
    <source>
        <strain evidence="2 3">LHW63015</strain>
    </source>
</reference>
<dbReference type="AlphaFoldDB" id="A0A366LXP7"/>
<organism evidence="2 3">
    <name type="scientific">Spongiactinospora rosea</name>
    <dbReference type="NCBI Taxonomy" id="2248750"/>
    <lineage>
        <taxon>Bacteria</taxon>
        <taxon>Bacillati</taxon>
        <taxon>Actinomycetota</taxon>
        <taxon>Actinomycetes</taxon>
        <taxon>Streptosporangiales</taxon>
        <taxon>Streptosporangiaceae</taxon>
        <taxon>Spongiactinospora</taxon>
    </lineage>
</organism>
<dbReference type="Proteomes" id="UP000253303">
    <property type="component" value="Unassembled WGS sequence"/>
</dbReference>
<dbReference type="EMBL" id="QMEY01000008">
    <property type="protein sequence ID" value="RBQ18340.1"/>
    <property type="molecule type" value="Genomic_DNA"/>
</dbReference>
<protein>
    <submittedName>
        <fullName evidence="2">Uncharacterized protein</fullName>
    </submittedName>
</protein>